<feature type="compositionally biased region" description="Low complexity" evidence="1">
    <location>
        <begin position="101"/>
        <end position="111"/>
    </location>
</feature>
<evidence type="ECO:0000313" key="3">
    <source>
        <dbReference type="Proteomes" id="UP000614350"/>
    </source>
</evidence>
<gene>
    <name evidence="2" type="ORF">HZH66_002709</name>
</gene>
<feature type="region of interest" description="Disordered" evidence="1">
    <location>
        <begin position="1"/>
        <end position="111"/>
    </location>
</feature>
<dbReference type="Proteomes" id="UP000614350">
    <property type="component" value="Unassembled WGS sequence"/>
</dbReference>
<sequence>MGGSPMWKEKDGPNERRRRWTFGKKGKLDYDVSSRKKQAKGRKEEEEEGEEEKKGRKDILEDRGRRRRETIKKKKKMSSSGEFSTLSSGEATGTGDDSLPSSREATAEAAGSAGGFMPLRDFLDRFSLPRVVRVEGAGGRPILLYKQQQRSLRVTATLLMHRYRHDVKVGPEIVIPEGYPVAVETVKSLRVWVAKVKGSSDA</sequence>
<feature type="compositionally biased region" description="Basic residues" evidence="1">
    <location>
        <begin position="65"/>
        <end position="77"/>
    </location>
</feature>
<feature type="compositionally biased region" description="Basic residues" evidence="1">
    <location>
        <begin position="16"/>
        <end position="25"/>
    </location>
</feature>
<name>A0A834KKG8_VESVU</name>
<dbReference type="AlphaFoldDB" id="A0A834KKG8"/>
<evidence type="ECO:0000313" key="2">
    <source>
        <dbReference type="EMBL" id="KAF7408172.1"/>
    </source>
</evidence>
<comment type="caution">
    <text evidence="2">The sequence shown here is derived from an EMBL/GenBank/DDBJ whole genome shotgun (WGS) entry which is preliminary data.</text>
</comment>
<evidence type="ECO:0000256" key="1">
    <source>
        <dbReference type="SAM" id="MobiDB-lite"/>
    </source>
</evidence>
<dbReference type="EMBL" id="JACSEA010000002">
    <property type="protein sequence ID" value="KAF7408172.1"/>
    <property type="molecule type" value="Genomic_DNA"/>
</dbReference>
<accession>A0A834KKG8</accession>
<feature type="compositionally biased region" description="Low complexity" evidence="1">
    <location>
        <begin position="78"/>
        <end position="90"/>
    </location>
</feature>
<keyword evidence="3" id="KW-1185">Reference proteome</keyword>
<reference evidence="2" key="1">
    <citation type="journal article" date="2020" name="G3 (Bethesda)">
        <title>High-Quality Assemblies for Three Invasive Social Wasps from the &lt;i&gt;Vespula&lt;/i&gt; Genus.</title>
        <authorList>
            <person name="Harrop T.W.R."/>
            <person name="Guhlin J."/>
            <person name="McLaughlin G.M."/>
            <person name="Permina E."/>
            <person name="Stockwell P."/>
            <person name="Gilligan J."/>
            <person name="Le Lec M.F."/>
            <person name="Gruber M.A.M."/>
            <person name="Quinn O."/>
            <person name="Lovegrove M."/>
            <person name="Duncan E.J."/>
            <person name="Remnant E.J."/>
            <person name="Van Eeckhoven J."/>
            <person name="Graham B."/>
            <person name="Knapp R.A."/>
            <person name="Langford K.W."/>
            <person name="Kronenberg Z."/>
            <person name="Press M.O."/>
            <person name="Eacker S.M."/>
            <person name="Wilson-Rankin E.E."/>
            <person name="Purcell J."/>
            <person name="Lester P.J."/>
            <person name="Dearden P.K."/>
        </authorList>
    </citation>
    <scope>NUCLEOTIDE SEQUENCE</scope>
    <source>
        <strain evidence="2">Marl-1</strain>
    </source>
</reference>
<organism evidence="2 3">
    <name type="scientific">Vespula vulgaris</name>
    <name type="common">Yellow jacket</name>
    <name type="synonym">Wasp</name>
    <dbReference type="NCBI Taxonomy" id="7454"/>
    <lineage>
        <taxon>Eukaryota</taxon>
        <taxon>Metazoa</taxon>
        <taxon>Ecdysozoa</taxon>
        <taxon>Arthropoda</taxon>
        <taxon>Hexapoda</taxon>
        <taxon>Insecta</taxon>
        <taxon>Pterygota</taxon>
        <taxon>Neoptera</taxon>
        <taxon>Endopterygota</taxon>
        <taxon>Hymenoptera</taxon>
        <taxon>Apocrita</taxon>
        <taxon>Aculeata</taxon>
        <taxon>Vespoidea</taxon>
        <taxon>Vespidae</taxon>
        <taxon>Vespinae</taxon>
        <taxon>Vespula</taxon>
    </lineage>
</organism>
<feature type="compositionally biased region" description="Basic and acidic residues" evidence="1">
    <location>
        <begin position="51"/>
        <end position="64"/>
    </location>
</feature>
<protein>
    <submittedName>
        <fullName evidence="2">Uncharacterized protein</fullName>
    </submittedName>
</protein>
<proteinExistence type="predicted"/>